<evidence type="ECO:0000256" key="1">
    <source>
        <dbReference type="SAM" id="MobiDB-lite"/>
    </source>
</evidence>
<feature type="region of interest" description="Disordered" evidence="1">
    <location>
        <begin position="28"/>
        <end position="52"/>
    </location>
</feature>
<dbReference type="EMBL" id="JAVFWL010000004">
    <property type="protein sequence ID" value="KAK6747973.1"/>
    <property type="molecule type" value="Genomic_DNA"/>
</dbReference>
<dbReference type="Proteomes" id="UP001303046">
    <property type="component" value="Unassembled WGS sequence"/>
</dbReference>
<accession>A0ABR1DBU5</accession>
<reference evidence="2 3" key="1">
    <citation type="submission" date="2023-08" db="EMBL/GenBank/DDBJ databases">
        <title>A Necator americanus chromosomal reference genome.</title>
        <authorList>
            <person name="Ilik V."/>
            <person name="Petrzelkova K.J."/>
            <person name="Pardy F."/>
            <person name="Fuh T."/>
            <person name="Niatou-Singa F.S."/>
            <person name="Gouil Q."/>
            <person name="Baker L."/>
            <person name="Ritchie M.E."/>
            <person name="Jex A.R."/>
            <person name="Gazzola D."/>
            <person name="Li H."/>
            <person name="Toshio Fujiwara R."/>
            <person name="Zhan B."/>
            <person name="Aroian R.V."/>
            <person name="Pafco B."/>
            <person name="Schwarz E.M."/>
        </authorList>
    </citation>
    <scope>NUCLEOTIDE SEQUENCE [LARGE SCALE GENOMIC DNA]</scope>
    <source>
        <strain evidence="2 3">Aroian</strain>
        <tissue evidence="2">Whole animal</tissue>
    </source>
</reference>
<organism evidence="2 3">
    <name type="scientific">Necator americanus</name>
    <name type="common">Human hookworm</name>
    <dbReference type="NCBI Taxonomy" id="51031"/>
    <lineage>
        <taxon>Eukaryota</taxon>
        <taxon>Metazoa</taxon>
        <taxon>Ecdysozoa</taxon>
        <taxon>Nematoda</taxon>
        <taxon>Chromadorea</taxon>
        <taxon>Rhabditida</taxon>
        <taxon>Rhabditina</taxon>
        <taxon>Rhabditomorpha</taxon>
        <taxon>Strongyloidea</taxon>
        <taxon>Ancylostomatidae</taxon>
        <taxon>Bunostominae</taxon>
        <taxon>Necator</taxon>
    </lineage>
</organism>
<protein>
    <recommendedName>
        <fullName evidence="4">Reverse transcriptase domain-containing protein</fullName>
    </recommendedName>
</protein>
<gene>
    <name evidence="2" type="primary">Necator_chrIV.g14196</name>
    <name evidence="2" type="ORF">RB195_000902</name>
</gene>
<evidence type="ECO:0008006" key="4">
    <source>
        <dbReference type="Google" id="ProtNLM"/>
    </source>
</evidence>
<evidence type="ECO:0000313" key="3">
    <source>
        <dbReference type="Proteomes" id="UP001303046"/>
    </source>
</evidence>
<feature type="compositionally biased region" description="Basic and acidic residues" evidence="1">
    <location>
        <begin position="34"/>
        <end position="52"/>
    </location>
</feature>
<evidence type="ECO:0000313" key="2">
    <source>
        <dbReference type="EMBL" id="KAK6747973.1"/>
    </source>
</evidence>
<sequence length="181" mass="20717">MVGTDANAKMGLEQQFDKVGKCQQQWGFQPGKASKKEVDQLQKDRKNEWTSRTKEFENVDHFNTLLNRQASSAPEPEHFQVPTYTAVSEDYGGISLLQVMYKVLERIILERLAKHRGGTTRNEQAGFRPAPSGGPLTYLEYADDVDMFTERNTKLQHVVNLVSKLAANYGRRLRPDKRKQM</sequence>
<comment type="caution">
    <text evidence="2">The sequence shown here is derived from an EMBL/GenBank/DDBJ whole genome shotgun (WGS) entry which is preliminary data.</text>
</comment>
<proteinExistence type="predicted"/>
<name>A0ABR1DBU5_NECAM</name>
<keyword evidence="3" id="KW-1185">Reference proteome</keyword>